<keyword evidence="3" id="KW-0233">DNA recombination</keyword>
<dbReference type="PANTHER" id="PTHR30349">
    <property type="entry name" value="PHAGE INTEGRASE-RELATED"/>
    <property type="match status" value="1"/>
</dbReference>
<dbReference type="AlphaFoldDB" id="A0A402AIL9"/>
<keyword evidence="2" id="KW-0238">DNA-binding</keyword>
<evidence type="ECO:0000313" key="5">
    <source>
        <dbReference type="EMBL" id="GCE18967.1"/>
    </source>
</evidence>
<keyword evidence="6" id="KW-1185">Reference proteome</keyword>
<protein>
    <recommendedName>
        <fullName evidence="4">Tyr recombinase domain-containing protein</fullName>
    </recommendedName>
</protein>
<feature type="domain" description="Tyr recombinase" evidence="4">
    <location>
        <begin position="162"/>
        <end position="341"/>
    </location>
</feature>
<dbReference type="InterPro" id="IPR013762">
    <property type="entry name" value="Integrase-like_cat_sf"/>
</dbReference>
<dbReference type="PROSITE" id="PS51898">
    <property type="entry name" value="TYR_RECOMBINASE"/>
    <property type="match status" value="1"/>
</dbReference>
<dbReference type="Proteomes" id="UP000287188">
    <property type="component" value="Unassembled WGS sequence"/>
</dbReference>
<dbReference type="InterPro" id="IPR011010">
    <property type="entry name" value="DNA_brk_join_enz"/>
</dbReference>
<dbReference type="PANTHER" id="PTHR30349:SF41">
    <property type="entry name" value="INTEGRASE_RECOMBINASE PROTEIN MJ0367-RELATED"/>
    <property type="match status" value="1"/>
</dbReference>
<dbReference type="GO" id="GO:0006310">
    <property type="term" value="P:DNA recombination"/>
    <property type="evidence" value="ECO:0007669"/>
    <property type="project" value="UniProtKB-KW"/>
</dbReference>
<comment type="caution">
    <text evidence="5">The sequence shown here is derived from an EMBL/GenBank/DDBJ whole genome shotgun (WGS) entry which is preliminary data.</text>
</comment>
<evidence type="ECO:0000256" key="3">
    <source>
        <dbReference type="ARBA" id="ARBA00023172"/>
    </source>
</evidence>
<dbReference type="SUPFAM" id="SSF56349">
    <property type="entry name" value="DNA breaking-rejoining enzymes"/>
    <property type="match status" value="1"/>
</dbReference>
<dbReference type="Gene3D" id="1.10.443.10">
    <property type="entry name" value="Intergrase catalytic core"/>
    <property type="match status" value="1"/>
</dbReference>
<dbReference type="GO" id="GO:0015074">
    <property type="term" value="P:DNA integration"/>
    <property type="evidence" value="ECO:0007669"/>
    <property type="project" value="InterPro"/>
</dbReference>
<dbReference type="GO" id="GO:0003677">
    <property type="term" value="F:DNA binding"/>
    <property type="evidence" value="ECO:0007669"/>
    <property type="project" value="UniProtKB-KW"/>
</dbReference>
<evidence type="ECO:0000259" key="4">
    <source>
        <dbReference type="PROSITE" id="PS51898"/>
    </source>
</evidence>
<dbReference type="RefSeq" id="WP_126550640.1">
    <property type="nucleotide sequence ID" value="NZ_BIFS01000001.1"/>
</dbReference>
<proteinExistence type="inferred from homology"/>
<evidence type="ECO:0000256" key="1">
    <source>
        <dbReference type="ARBA" id="ARBA00008857"/>
    </source>
</evidence>
<accession>A0A402AIL9</accession>
<sequence length="342" mass="37553">MPEKNIITVSDIVSSETPMALAGAIANEHAERYVFSEYQLRLSSNTRRRQSNDLALFVQYLTLARVEVTVDALLSSPGAWSGMTHGLIDGFVRYQLQQGYAIGSINVRLSTIKRYCSLAARAGTLSPADMGLITLVKGYRHKEGRNIDQAREQTRQKRAKKAEPISISPEQVKQLKAQPDTPQGRRDTLLMCLLFDHGLRCGEIADLPVTAINTHTGMLTFYRAKVDKVQTHTVTRDTLIAALRYFEVCKPTEQLLMGSHKGGAMSGHMSERAITKRVNTLCKAIDVSGASAHDGRHAWATRAVRAGTNIKTLQDAGGWSSIAMPARYAASQTIANEGVKLD</sequence>
<dbReference type="InterPro" id="IPR050090">
    <property type="entry name" value="Tyrosine_recombinase_XerCD"/>
</dbReference>
<gene>
    <name evidence="5" type="ORF">KDK_27670</name>
</gene>
<evidence type="ECO:0000256" key="2">
    <source>
        <dbReference type="ARBA" id="ARBA00023125"/>
    </source>
</evidence>
<reference evidence="6" key="1">
    <citation type="submission" date="2018-12" db="EMBL/GenBank/DDBJ databases">
        <title>Tengunoibacter tsumagoiensis gen. nov., sp. nov., Dictyobacter kobayashii sp. nov., D. alpinus sp. nov., and D. joshuensis sp. nov. and description of Dictyobacteraceae fam. nov. within the order Ktedonobacterales isolated from Tengu-no-mugimeshi.</title>
        <authorList>
            <person name="Wang C.M."/>
            <person name="Zheng Y."/>
            <person name="Sakai Y."/>
            <person name="Toyoda A."/>
            <person name="Minakuchi Y."/>
            <person name="Abe K."/>
            <person name="Yokota A."/>
            <person name="Yabe S."/>
        </authorList>
    </citation>
    <scope>NUCLEOTIDE SEQUENCE [LARGE SCALE GENOMIC DNA]</scope>
    <source>
        <strain evidence="6">Uno11</strain>
    </source>
</reference>
<comment type="similarity">
    <text evidence="1">Belongs to the 'phage' integrase family.</text>
</comment>
<dbReference type="InterPro" id="IPR002104">
    <property type="entry name" value="Integrase_catalytic"/>
</dbReference>
<dbReference type="InterPro" id="IPR010998">
    <property type="entry name" value="Integrase_recombinase_N"/>
</dbReference>
<evidence type="ECO:0000313" key="6">
    <source>
        <dbReference type="Proteomes" id="UP000287188"/>
    </source>
</evidence>
<dbReference type="EMBL" id="BIFS01000001">
    <property type="protein sequence ID" value="GCE18967.1"/>
    <property type="molecule type" value="Genomic_DNA"/>
</dbReference>
<name>A0A402AIL9_9CHLR</name>
<dbReference type="CDD" id="cd00397">
    <property type="entry name" value="DNA_BRE_C"/>
    <property type="match status" value="1"/>
</dbReference>
<organism evidence="5 6">
    <name type="scientific">Dictyobacter kobayashii</name>
    <dbReference type="NCBI Taxonomy" id="2014872"/>
    <lineage>
        <taxon>Bacteria</taxon>
        <taxon>Bacillati</taxon>
        <taxon>Chloroflexota</taxon>
        <taxon>Ktedonobacteria</taxon>
        <taxon>Ktedonobacterales</taxon>
        <taxon>Dictyobacteraceae</taxon>
        <taxon>Dictyobacter</taxon>
    </lineage>
</organism>
<dbReference type="OrthoDB" id="144326at2"/>
<dbReference type="Pfam" id="PF00589">
    <property type="entry name" value="Phage_integrase"/>
    <property type="match status" value="1"/>
</dbReference>
<dbReference type="Gene3D" id="1.10.150.130">
    <property type="match status" value="1"/>
</dbReference>